<dbReference type="AlphaFoldDB" id="A0A0J8DFT6"/>
<sequence length="148" mass="16289">MFIIKIVCFVVAVIALVLFTIAAVKSKKGIASMFLITYIFFWGLLCYSAYIELIYSSDAIPIVSNVKTESDTSTDSGKKADMPNGSLSDKENDSNGNSNGKIVGNKDSMIYHVPGSTYYNKAIIKESNNVYFNTEEEAVKAGYRPPKK</sequence>
<feature type="region of interest" description="Disordered" evidence="1">
    <location>
        <begin position="67"/>
        <end position="107"/>
    </location>
</feature>
<evidence type="ECO:0000313" key="4">
    <source>
        <dbReference type="Proteomes" id="UP000036756"/>
    </source>
</evidence>
<keyword evidence="4" id="KW-1185">Reference proteome</keyword>
<comment type="caution">
    <text evidence="3">The sequence shown here is derived from an EMBL/GenBank/DDBJ whole genome shotgun (WGS) entry which is preliminary data.</text>
</comment>
<proteinExistence type="predicted"/>
<feature type="transmembrane region" description="Helical" evidence="2">
    <location>
        <begin position="30"/>
        <end position="50"/>
    </location>
</feature>
<dbReference type="PATRIC" id="fig|1121307.3.peg.2352"/>
<dbReference type="Gene3D" id="3.40.10.10">
    <property type="entry name" value="DNA Methylphosphotriester Repair Domain"/>
    <property type="match status" value="1"/>
</dbReference>
<evidence type="ECO:0000256" key="1">
    <source>
        <dbReference type="SAM" id="MobiDB-lite"/>
    </source>
</evidence>
<keyword evidence="2" id="KW-0472">Membrane</keyword>
<accession>A0A0J8DFT6</accession>
<keyword evidence="2" id="KW-1133">Transmembrane helix</keyword>
<dbReference type="SUPFAM" id="SSF57884">
    <property type="entry name" value="Ada DNA repair protein, N-terminal domain (N-Ada 10)"/>
    <property type="match status" value="1"/>
</dbReference>
<feature type="transmembrane region" description="Helical" evidence="2">
    <location>
        <begin position="7"/>
        <end position="24"/>
    </location>
</feature>
<gene>
    <name evidence="3" type="ORF">CLCY_7c00700</name>
</gene>
<evidence type="ECO:0000313" key="3">
    <source>
        <dbReference type="EMBL" id="KMT23023.1"/>
    </source>
</evidence>
<dbReference type="OrthoDB" id="1928949at2"/>
<name>A0A0J8DFT6_CLOCY</name>
<dbReference type="Proteomes" id="UP000036756">
    <property type="component" value="Unassembled WGS sequence"/>
</dbReference>
<organism evidence="3 4">
    <name type="scientific">Clostridium cylindrosporum DSM 605</name>
    <dbReference type="NCBI Taxonomy" id="1121307"/>
    <lineage>
        <taxon>Bacteria</taxon>
        <taxon>Bacillati</taxon>
        <taxon>Bacillota</taxon>
        <taxon>Clostridia</taxon>
        <taxon>Eubacteriales</taxon>
        <taxon>Clostridiaceae</taxon>
        <taxon>Clostridium</taxon>
    </lineage>
</organism>
<keyword evidence="2" id="KW-0812">Transmembrane</keyword>
<dbReference type="RefSeq" id="WP_048569407.1">
    <property type="nucleotide sequence ID" value="NZ_LFVU01000003.1"/>
</dbReference>
<dbReference type="EMBL" id="LFVU01000003">
    <property type="protein sequence ID" value="KMT23023.1"/>
    <property type="molecule type" value="Genomic_DNA"/>
</dbReference>
<protein>
    <submittedName>
        <fullName evidence="3">Uncharacterized protein</fullName>
    </submittedName>
</protein>
<evidence type="ECO:0000256" key="2">
    <source>
        <dbReference type="SAM" id="Phobius"/>
    </source>
</evidence>
<dbReference type="InterPro" id="IPR035451">
    <property type="entry name" value="Ada-like_dom_sf"/>
</dbReference>
<dbReference type="STRING" id="1121307.CLCY_7c00700"/>
<reference evidence="3 4" key="1">
    <citation type="submission" date="2015-06" db="EMBL/GenBank/DDBJ databases">
        <title>Draft genome sequence of the purine-degrading Clostridium cylindrosporum HC-1 (DSM 605).</title>
        <authorList>
            <person name="Poehlein A."/>
            <person name="Schiel-Bengelsdorf B."/>
            <person name="Bengelsdorf F."/>
            <person name="Daniel R."/>
            <person name="Duerre P."/>
        </authorList>
    </citation>
    <scope>NUCLEOTIDE SEQUENCE [LARGE SCALE GENOMIC DNA]</scope>
    <source>
        <strain evidence="3 4">DSM 605</strain>
    </source>
</reference>